<reference evidence="2" key="1">
    <citation type="submission" date="2022-06" db="EMBL/GenBank/DDBJ databases">
        <title>Isolation and Genomics of Futiania mangrovii gen. nov., sp. nov., a Rare and Metabolically-versatile member in the Class Alphaproteobacteria.</title>
        <authorList>
            <person name="Liu L."/>
            <person name="Huang W.-C."/>
            <person name="Pan J."/>
            <person name="Li J."/>
            <person name="Huang Y."/>
            <person name="Du H."/>
            <person name="Liu Y."/>
            <person name="Li M."/>
        </authorList>
    </citation>
    <scope>NUCLEOTIDE SEQUENCE</scope>
    <source>
        <strain evidence="2">FT118</strain>
    </source>
</reference>
<organism evidence="2 3">
    <name type="scientific">Futiania mangrovi</name>
    <dbReference type="NCBI Taxonomy" id="2959716"/>
    <lineage>
        <taxon>Bacteria</taxon>
        <taxon>Pseudomonadati</taxon>
        <taxon>Pseudomonadota</taxon>
        <taxon>Alphaproteobacteria</taxon>
        <taxon>Futianiales</taxon>
        <taxon>Futianiaceae</taxon>
        <taxon>Futiania</taxon>
    </lineage>
</organism>
<comment type="caution">
    <text evidence="2">The sequence shown here is derived from an EMBL/GenBank/DDBJ whole genome shotgun (WGS) entry which is preliminary data.</text>
</comment>
<dbReference type="Pfam" id="PF16868">
    <property type="entry name" value="NMT1_3"/>
    <property type="match status" value="1"/>
</dbReference>
<dbReference type="PANTHER" id="PTHR42941:SF1">
    <property type="entry name" value="SLL1037 PROTEIN"/>
    <property type="match status" value="1"/>
</dbReference>
<evidence type="ECO:0000313" key="3">
    <source>
        <dbReference type="Proteomes" id="UP001055804"/>
    </source>
</evidence>
<dbReference type="EMBL" id="JAMZFT010000002">
    <property type="protein sequence ID" value="MCP1337165.1"/>
    <property type="molecule type" value="Genomic_DNA"/>
</dbReference>
<dbReference type="NCBIfam" id="TIGR02122">
    <property type="entry name" value="TRAP_TAXI"/>
    <property type="match status" value="1"/>
</dbReference>
<feature type="chain" id="PRO_5039902080" evidence="1">
    <location>
        <begin position="23"/>
        <end position="332"/>
    </location>
</feature>
<dbReference type="Proteomes" id="UP001055804">
    <property type="component" value="Unassembled WGS sequence"/>
</dbReference>
<keyword evidence="1" id="KW-0732">Signal</keyword>
<dbReference type="PANTHER" id="PTHR42941">
    <property type="entry name" value="SLL1037 PROTEIN"/>
    <property type="match status" value="1"/>
</dbReference>
<dbReference type="InterPro" id="IPR011852">
    <property type="entry name" value="TRAP_TAXI"/>
</dbReference>
<evidence type="ECO:0000313" key="2">
    <source>
        <dbReference type="EMBL" id="MCP1337165.1"/>
    </source>
</evidence>
<keyword evidence="3" id="KW-1185">Reference proteome</keyword>
<dbReference type="AlphaFoldDB" id="A0A9J6PCT3"/>
<dbReference type="RefSeq" id="WP_269333096.1">
    <property type="nucleotide sequence ID" value="NZ_JAMZFT010000002.1"/>
</dbReference>
<protein>
    <submittedName>
        <fullName evidence="2">TAXI family TRAP transporter solute-binding subunit</fullName>
    </submittedName>
</protein>
<sequence length="332" mass="35321">MRLVTWIRAGAMAAGLVAIATAAPAQNASVDLISGPFGTGSYVLANALEQISKAKATDVQINSTETPGLVFNANKLNKEPDAKKNTIMAFTAGINYLATNGEPPFKETLPSAMLIANYNLGVVWLATFDETLKTPQDLVGKRIALGRPPQILWTIEPRLIIRHGWGLEDKIDIETLGTKEAADALLNGHVDAAIIGGYVDPGTGKFLPSPQTVELLASGRTLHHIPWGEKAVADTIAAGVSISPITVKPGSVDGLDIPVPAFFDAVAWMAYPELDEELAYKVTKTIIDNVGSFAEYHSLGKLMSAEALTSGWSADRIHPGALRAYREAGLVK</sequence>
<dbReference type="SUPFAM" id="SSF53850">
    <property type="entry name" value="Periplasmic binding protein-like II"/>
    <property type="match status" value="1"/>
</dbReference>
<accession>A0A9J6PCT3</accession>
<proteinExistence type="predicted"/>
<gene>
    <name evidence="2" type="ORF">NJQ99_12135</name>
</gene>
<name>A0A9J6PCT3_9PROT</name>
<feature type="signal peptide" evidence="1">
    <location>
        <begin position="1"/>
        <end position="22"/>
    </location>
</feature>
<evidence type="ECO:0000256" key="1">
    <source>
        <dbReference type="SAM" id="SignalP"/>
    </source>
</evidence>
<dbReference type="Gene3D" id="3.40.190.10">
    <property type="entry name" value="Periplasmic binding protein-like II"/>
    <property type="match status" value="2"/>
</dbReference>